<evidence type="ECO:0000313" key="5">
    <source>
        <dbReference type="EMBL" id="SDL84249.1"/>
    </source>
</evidence>
<keyword evidence="1 2" id="KW-0238">DNA-binding</keyword>
<keyword evidence="6" id="KW-1185">Reference proteome</keyword>
<reference evidence="5 6" key="1">
    <citation type="submission" date="2016-10" db="EMBL/GenBank/DDBJ databases">
        <authorList>
            <person name="de Groot N.N."/>
        </authorList>
    </citation>
    <scope>NUCLEOTIDE SEQUENCE [LARGE SCALE GENOMIC DNA]</scope>
    <source>
        <strain evidence="5 6">DSM 25294</strain>
    </source>
</reference>
<evidence type="ECO:0000256" key="2">
    <source>
        <dbReference type="PROSITE-ProRule" id="PRU01091"/>
    </source>
</evidence>
<dbReference type="Proteomes" id="UP000199382">
    <property type="component" value="Unassembled WGS sequence"/>
</dbReference>
<dbReference type="Gene3D" id="1.10.10.10">
    <property type="entry name" value="Winged helix-like DNA-binding domain superfamily/Winged helix DNA-binding domain"/>
    <property type="match status" value="1"/>
</dbReference>
<accession>A0A1G9NCT3</accession>
<evidence type="ECO:0000259" key="4">
    <source>
        <dbReference type="PROSITE" id="PS51755"/>
    </source>
</evidence>
<dbReference type="SUPFAM" id="SSF48452">
    <property type="entry name" value="TPR-like"/>
    <property type="match status" value="1"/>
</dbReference>
<dbReference type="InterPro" id="IPR011990">
    <property type="entry name" value="TPR-like_helical_dom_sf"/>
</dbReference>
<feature type="DNA-binding region" description="OmpR/PhoB-type" evidence="2">
    <location>
        <begin position="4"/>
        <end position="101"/>
    </location>
</feature>
<sequence length="535" mass="59688">MSNTDEISIGDVRFIPSSRDLRDAQGKRIGLRKKSSEVLAYLATRRGEIVSKAEIMEAVWGEVSVTDESLTQCIADIRRAIRDKEQSLLTTHVGKGYSLSPAPAMVIVASHHRRNLILSGIVMILTIAAVAWALWPEPAPDGPARIAVLAFDDLSPSEDRGYLGDGIAEGIITELARYPELAVIARNSSFSFRGTATDIAEIAEKLRADFVVEGSMQKSGDRLKVTVQLINAHDGTHQWAHEFNDEIDDYFDVQSKIVLGIATHIGRELAWHEPQTGGPEKVSALHLYMRGNDAIQGQTPEDVRKARDLYLQSIEADPYAPYGYVGMALIVWQELPQPDLYKDMPLEDLLQMGIDYAEKALAADPDYYMAHISRGDMHDRAGENELAVMQYQWAARLNPSSADAMALTAEPLMFAGRTDEAIAVMERAIDINPIPPGWYYKSMAFVLWSAGRCEEGASWIENISRTYRPWELRHLMVNQACAGDIEAARNTAARHARMLPDYTVQTYMRNRTGFNNDELLFRFINDLRVSGMPEG</sequence>
<organism evidence="5 6">
    <name type="scientific">Aliiruegeria lutimaris</name>
    <dbReference type="NCBI Taxonomy" id="571298"/>
    <lineage>
        <taxon>Bacteria</taxon>
        <taxon>Pseudomonadati</taxon>
        <taxon>Pseudomonadota</taxon>
        <taxon>Alphaproteobacteria</taxon>
        <taxon>Rhodobacterales</taxon>
        <taxon>Roseobacteraceae</taxon>
        <taxon>Aliiruegeria</taxon>
    </lineage>
</organism>
<dbReference type="InterPro" id="IPR036388">
    <property type="entry name" value="WH-like_DNA-bd_sf"/>
</dbReference>
<dbReference type="AlphaFoldDB" id="A0A1G9NCT3"/>
<dbReference type="GO" id="GO:0000160">
    <property type="term" value="P:phosphorelay signal transduction system"/>
    <property type="evidence" value="ECO:0007669"/>
    <property type="project" value="InterPro"/>
</dbReference>
<dbReference type="STRING" id="571298.SAMN04488026_11213"/>
<dbReference type="EMBL" id="FNEK01000121">
    <property type="protein sequence ID" value="SDL84249.1"/>
    <property type="molecule type" value="Genomic_DNA"/>
</dbReference>
<dbReference type="PROSITE" id="PS51755">
    <property type="entry name" value="OMPR_PHOB"/>
    <property type="match status" value="1"/>
</dbReference>
<name>A0A1G9NCT3_9RHOB</name>
<feature type="domain" description="OmpR/PhoB-type" evidence="4">
    <location>
        <begin position="4"/>
        <end position="101"/>
    </location>
</feature>
<dbReference type="Pfam" id="PF00486">
    <property type="entry name" value="Trans_reg_C"/>
    <property type="match status" value="1"/>
</dbReference>
<dbReference type="SUPFAM" id="SSF46894">
    <property type="entry name" value="C-terminal effector domain of the bipartite response regulators"/>
    <property type="match status" value="1"/>
</dbReference>
<dbReference type="InterPro" id="IPR001867">
    <property type="entry name" value="OmpR/PhoB-type_DNA-bd"/>
</dbReference>
<keyword evidence="3" id="KW-1133">Transmembrane helix</keyword>
<dbReference type="Gene3D" id="3.40.50.10070">
    <property type="entry name" value="TolB, N-terminal domain"/>
    <property type="match status" value="1"/>
</dbReference>
<feature type="transmembrane region" description="Helical" evidence="3">
    <location>
        <begin position="115"/>
        <end position="135"/>
    </location>
</feature>
<gene>
    <name evidence="5" type="ORF">SAMN04488026_11213</name>
</gene>
<protein>
    <submittedName>
        <fullName evidence="5">TolB amino-terminal domain-containing protein</fullName>
    </submittedName>
</protein>
<dbReference type="InterPro" id="IPR016032">
    <property type="entry name" value="Sig_transdc_resp-reg_C-effctor"/>
</dbReference>
<keyword evidence="3" id="KW-0812">Transmembrane</keyword>
<proteinExistence type="predicted"/>
<dbReference type="GO" id="GO:0006355">
    <property type="term" value="P:regulation of DNA-templated transcription"/>
    <property type="evidence" value="ECO:0007669"/>
    <property type="project" value="InterPro"/>
</dbReference>
<dbReference type="GO" id="GO:0003677">
    <property type="term" value="F:DNA binding"/>
    <property type="evidence" value="ECO:0007669"/>
    <property type="project" value="UniProtKB-UniRule"/>
</dbReference>
<dbReference type="RefSeq" id="WP_093164603.1">
    <property type="nucleotide sequence ID" value="NZ_FNEK01000121.1"/>
</dbReference>
<dbReference type="SMART" id="SM00862">
    <property type="entry name" value="Trans_reg_C"/>
    <property type="match status" value="1"/>
</dbReference>
<dbReference type="OrthoDB" id="54411at2"/>
<dbReference type="Gene3D" id="1.25.40.10">
    <property type="entry name" value="Tetratricopeptide repeat domain"/>
    <property type="match status" value="1"/>
</dbReference>
<evidence type="ECO:0000256" key="3">
    <source>
        <dbReference type="SAM" id="Phobius"/>
    </source>
</evidence>
<evidence type="ECO:0000313" key="6">
    <source>
        <dbReference type="Proteomes" id="UP000199382"/>
    </source>
</evidence>
<dbReference type="CDD" id="cd00383">
    <property type="entry name" value="trans_reg_C"/>
    <property type="match status" value="1"/>
</dbReference>
<keyword evidence="3" id="KW-0472">Membrane</keyword>
<evidence type="ECO:0000256" key="1">
    <source>
        <dbReference type="ARBA" id="ARBA00023125"/>
    </source>
</evidence>